<evidence type="ECO:0000313" key="3">
    <source>
        <dbReference type="Proteomes" id="UP000192674"/>
    </source>
</evidence>
<gene>
    <name evidence="2" type="ORF">SAMN05661093_09274</name>
</gene>
<keyword evidence="3" id="KW-1185">Reference proteome</keyword>
<evidence type="ECO:0000313" key="2">
    <source>
        <dbReference type="EMBL" id="SMD25691.1"/>
    </source>
</evidence>
<dbReference type="RefSeq" id="WP_084433564.1">
    <property type="nucleotide sequence ID" value="NZ_FWXV01000012.1"/>
</dbReference>
<name>A0A1Y5Y559_KIBAR</name>
<organism evidence="2 3">
    <name type="scientific">Kibdelosporangium aridum</name>
    <dbReference type="NCBI Taxonomy" id="2030"/>
    <lineage>
        <taxon>Bacteria</taxon>
        <taxon>Bacillati</taxon>
        <taxon>Actinomycetota</taxon>
        <taxon>Actinomycetes</taxon>
        <taxon>Pseudonocardiales</taxon>
        <taxon>Pseudonocardiaceae</taxon>
        <taxon>Kibdelosporangium</taxon>
    </lineage>
</organism>
<proteinExistence type="predicted"/>
<evidence type="ECO:0000256" key="1">
    <source>
        <dbReference type="SAM" id="MobiDB-lite"/>
    </source>
</evidence>
<dbReference type="OrthoDB" id="63946at2"/>
<dbReference type="Proteomes" id="UP000192674">
    <property type="component" value="Unassembled WGS sequence"/>
</dbReference>
<reference evidence="2 3" key="1">
    <citation type="submission" date="2017-04" db="EMBL/GenBank/DDBJ databases">
        <authorList>
            <person name="Afonso C.L."/>
            <person name="Miller P.J."/>
            <person name="Scott M.A."/>
            <person name="Spackman E."/>
            <person name="Goraichik I."/>
            <person name="Dimitrov K.M."/>
            <person name="Suarez D.L."/>
            <person name="Swayne D.E."/>
        </authorList>
    </citation>
    <scope>NUCLEOTIDE SEQUENCE [LARGE SCALE GENOMIC DNA]</scope>
    <source>
        <strain evidence="2 3">DSM 43828</strain>
    </source>
</reference>
<protein>
    <submittedName>
        <fullName evidence="2">Uncharacterized protein</fullName>
    </submittedName>
</protein>
<feature type="region of interest" description="Disordered" evidence="1">
    <location>
        <begin position="34"/>
        <end position="54"/>
    </location>
</feature>
<accession>A0A1Y5Y559</accession>
<dbReference type="EMBL" id="FWXV01000012">
    <property type="protein sequence ID" value="SMD25691.1"/>
    <property type="molecule type" value="Genomic_DNA"/>
</dbReference>
<feature type="compositionally biased region" description="Basic and acidic residues" evidence="1">
    <location>
        <begin position="38"/>
        <end position="54"/>
    </location>
</feature>
<sequence>MSRFKSALRFVLGCVRDGLICLGQTLGPDFDIGATTPAEKHSADHHGEPLSEAEHAEWTDLLKRLH</sequence>
<dbReference type="AlphaFoldDB" id="A0A1Y5Y559"/>